<sequence length="153" mass="17633">MQLHLPHHFQKKRYTCGPASIRAIAEFFGKSISERSLESCVLVTKTHGTSRKNMTVLLASVGLQSREVRFGTLSDIMDALKRGHPVIVNYQVPKYEEDHYAVVKGVTPQSVYLSDPSRGKHFHLSRSQFLSRWRNTRLKKKYTGWMIEVCRVE</sequence>
<reference evidence="3" key="1">
    <citation type="submission" date="2017-09" db="EMBL/GenBank/DDBJ databases">
        <title>Depth-based differentiation of microbial function through sediment-hosted aquifers and enrichment of novel symbionts in the deep terrestrial subsurface.</title>
        <authorList>
            <person name="Probst A.J."/>
            <person name="Ladd B."/>
            <person name="Jarett J.K."/>
            <person name="Geller-Mcgrath D.E."/>
            <person name="Sieber C.M.K."/>
            <person name="Emerson J.B."/>
            <person name="Anantharaman K."/>
            <person name="Thomas B.C."/>
            <person name="Malmstrom R."/>
            <person name="Stieglmeier M."/>
            <person name="Klingl A."/>
            <person name="Woyke T."/>
            <person name="Ryan C.M."/>
            <person name="Banfield J.F."/>
        </authorList>
    </citation>
    <scope>NUCLEOTIDE SEQUENCE [LARGE SCALE GENOMIC DNA]</scope>
</reference>
<comment type="caution">
    <text evidence="2">The sequence shown here is derived from an EMBL/GenBank/DDBJ whole genome shotgun (WGS) entry which is preliminary data.</text>
</comment>
<evidence type="ECO:0000313" key="2">
    <source>
        <dbReference type="EMBL" id="PIS41299.1"/>
    </source>
</evidence>
<organism evidence="2 3">
    <name type="scientific">Candidatus Kerfeldbacteria bacterium CG08_land_8_20_14_0_20_42_7</name>
    <dbReference type="NCBI Taxonomy" id="2014245"/>
    <lineage>
        <taxon>Bacteria</taxon>
        <taxon>Candidatus Kerfeldiibacteriota</taxon>
    </lineage>
</organism>
<dbReference type="InterPro" id="IPR005074">
    <property type="entry name" value="Peptidase_C39"/>
</dbReference>
<dbReference type="EMBL" id="PEXV01000127">
    <property type="protein sequence ID" value="PIS41299.1"/>
    <property type="molecule type" value="Genomic_DNA"/>
</dbReference>
<gene>
    <name evidence="2" type="ORF">COT25_03865</name>
</gene>
<dbReference type="Proteomes" id="UP000228711">
    <property type="component" value="Unassembled WGS sequence"/>
</dbReference>
<evidence type="ECO:0000259" key="1">
    <source>
        <dbReference type="PROSITE" id="PS50990"/>
    </source>
</evidence>
<feature type="domain" description="Peptidase C39" evidence="1">
    <location>
        <begin position="10"/>
        <end position="140"/>
    </location>
</feature>
<evidence type="ECO:0000313" key="3">
    <source>
        <dbReference type="Proteomes" id="UP000228711"/>
    </source>
</evidence>
<dbReference type="Gene3D" id="3.90.70.10">
    <property type="entry name" value="Cysteine proteinases"/>
    <property type="match status" value="1"/>
</dbReference>
<dbReference type="PROSITE" id="PS50990">
    <property type="entry name" value="PEPTIDASE_C39"/>
    <property type="match status" value="1"/>
</dbReference>
<name>A0A2H0YSQ9_9BACT</name>
<protein>
    <recommendedName>
        <fullName evidence="1">Peptidase C39 domain-containing protein</fullName>
    </recommendedName>
</protein>
<dbReference type="GO" id="GO:0005524">
    <property type="term" value="F:ATP binding"/>
    <property type="evidence" value="ECO:0007669"/>
    <property type="project" value="InterPro"/>
</dbReference>
<dbReference type="Pfam" id="PF03412">
    <property type="entry name" value="Peptidase_C39"/>
    <property type="match status" value="1"/>
</dbReference>
<proteinExistence type="predicted"/>
<dbReference type="GO" id="GO:0008233">
    <property type="term" value="F:peptidase activity"/>
    <property type="evidence" value="ECO:0007669"/>
    <property type="project" value="InterPro"/>
</dbReference>
<dbReference type="GO" id="GO:0016020">
    <property type="term" value="C:membrane"/>
    <property type="evidence" value="ECO:0007669"/>
    <property type="project" value="InterPro"/>
</dbReference>
<dbReference type="AlphaFoldDB" id="A0A2H0YSQ9"/>
<dbReference type="GO" id="GO:0006508">
    <property type="term" value="P:proteolysis"/>
    <property type="evidence" value="ECO:0007669"/>
    <property type="project" value="InterPro"/>
</dbReference>
<accession>A0A2H0YSQ9</accession>